<gene>
    <name evidence="1" type="ORF">J2X04_000656</name>
</gene>
<sequence>MDTARPWLASALCGDAGSLPEPSDDAEELLAVAEEEGVVALVAQRLAAAPTSRVKAAFASRARAIAAASLFRDAECRRVYRLLASEGIAPLILKGYALGFWLYPAPYLRETADFDVLFESADQARRAATILRAQGYAGGSYFGSESHEATVRRQLTPALTLDVDLHWRLFNFPGFSAVLPTAQLFPEAIQIPAFDARARGLNAGHAMLHACLHRAMNLHMGVGDRLKWLYDLHLLADRLSAEDWNRVLDVCGKHRVSTFCVDALRATTETFGTEFPERAFREMERLAGTEGIDARRLESWRYMQRLGVSRIPTFGGRMRWFLHKAFPPLEYLRSFYGSDLSWWQLLIERGRRLVWRIR</sequence>
<dbReference type="Gene3D" id="3.30.460.40">
    <property type="match status" value="1"/>
</dbReference>
<dbReference type="Proteomes" id="UP001267878">
    <property type="component" value="Unassembled WGS sequence"/>
</dbReference>
<proteinExistence type="predicted"/>
<dbReference type="RefSeq" id="WP_310052069.1">
    <property type="nucleotide sequence ID" value="NZ_JAVDVW010000001.1"/>
</dbReference>
<protein>
    <recommendedName>
        <fullName evidence="3">Nucleotidyltransferase family protein</fullName>
    </recommendedName>
</protein>
<reference evidence="1 2" key="1">
    <citation type="submission" date="2023-07" db="EMBL/GenBank/DDBJ databases">
        <title>Sorghum-associated microbial communities from plants grown in Nebraska, USA.</title>
        <authorList>
            <person name="Schachtman D."/>
        </authorList>
    </citation>
    <scope>NUCLEOTIDE SEQUENCE [LARGE SCALE GENOMIC DNA]</scope>
    <source>
        <strain evidence="1 2">BE187</strain>
    </source>
</reference>
<dbReference type="InterPro" id="IPR039498">
    <property type="entry name" value="NTP_transf_5"/>
</dbReference>
<evidence type="ECO:0000313" key="2">
    <source>
        <dbReference type="Proteomes" id="UP001267878"/>
    </source>
</evidence>
<keyword evidence="2" id="KW-1185">Reference proteome</keyword>
<dbReference type="Pfam" id="PF14907">
    <property type="entry name" value="NTP_transf_5"/>
    <property type="match status" value="1"/>
</dbReference>
<evidence type="ECO:0000313" key="1">
    <source>
        <dbReference type="EMBL" id="MDR7098309.1"/>
    </source>
</evidence>
<accession>A0ABU1VLE7</accession>
<dbReference type="EMBL" id="JAVDVW010000001">
    <property type="protein sequence ID" value="MDR7098309.1"/>
    <property type="molecule type" value="Genomic_DNA"/>
</dbReference>
<organism evidence="1 2">
    <name type="scientific">Agrilutibacter niabensis</name>
    <dbReference type="NCBI Taxonomy" id="380628"/>
    <lineage>
        <taxon>Bacteria</taxon>
        <taxon>Pseudomonadati</taxon>
        <taxon>Pseudomonadota</taxon>
        <taxon>Gammaproteobacteria</taxon>
        <taxon>Lysobacterales</taxon>
        <taxon>Lysobacteraceae</taxon>
        <taxon>Agrilutibacter</taxon>
    </lineage>
</organism>
<evidence type="ECO:0008006" key="3">
    <source>
        <dbReference type="Google" id="ProtNLM"/>
    </source>
</evidence>
<comment type="caution">
    <text evidence="1">The sequence shown here is derived from an EMBL/GenBank/DDBJ whole genome shotgun (WGS) entry which is preliminary data.</text>
</comment>
<name>A0ABU1VLE7_9GAMM</name>